<evidence type="ECO:0000313" key="1">
    <source>
        <dbReference type="EMBL" id="KAG2299309.1"/>
    </source>
</evidence>
<dbReference type="OrthoDB" id="6013at2759"/>
<protein>
    <submittedName>
        <fullName evidence="1">Uncharacterized protein</fullName>
    </submittedName>
</protein>
<dbReference type="Proteomes" id="UP000886595">
    <property type="component" value="Unassembled WGS sequence"/>
</dbReference>
<evidence type="ECO:0000313" key="2">
    <source>
        <dbReference type="Proteomes" id="UP000886595"/>
    </source>
</evidence>
<reference evidence="1 2" key="1">
    <citation type="submission" date="2020-02" db="EMBL/GenBank/DDBJ databases">
        <authorList>
            <person name="Ma Q."/>
            <person name="Huang Y."/>
            <person name="Song X."/>
            <person name="Pei D."/>
        </authorList>
    </citation>
    <scope>NUCLEOTIDE SEQUENCE [LARGE SCALE GENOMIC DNA]</scope>
    <source>
        <strain evidence="1">Sxm20200214</strain>
        <tissue evidence="1">Leaf</tissue>
    </source>
</reference>
<sequence>MLNIVFDVFFVGSDGMVTFFLQAIKSLNVNTLHGKPIRLNKDEDEKIGYDSIASNPKMSNMPLWRGKRIYTTIYNSEFVSRRDETKERIRASMKQFWAARSTTKRLKGSLTSFWSENIDEAAMEE</sequence>
<keyword evidence="2" id="KW-1185">Reference proteome</keyword>
<comment type="caution">
    <text evidence="1">The sequence shown here is derived from an EMBL/GenBank/DDBJ whole genome shotgun (WGS) entry which is preliminary data.</text>
</comment>
<dbReference type="EMBL" id="JAAMPC010000008">
    <property type="protein sequence ID" value="KAG2299309.1"/>
    <property type="molecule type" value="Genomic_DNA"/>
</dbReference>
<accession>A0A8X7V214</accession>
<proteinExistence type="predicted"/>
<name>A0A8X7V214_BRACI</name>
<organism evidence="1 2">
    <name type="scientific">Brassica carinata</name>
    <name type="common">Ethiopian mustard</name>
    <name type="synonym">Abyssinian cabbage</name>
    <dbReference type="NCBI Taxonomy" id="52824"/>
    <lineage>
        <taxon>Eukaryota</taxon>
        <taxon>Viridiplantae</taxon>
        <taxon>Streptophyta</taxon>
        <taxon>Embryophyta</taxon>
        <taxon>Tracheophyta</taxon>
        <taxon>Spermatophyta</taxon>
        <taxon>Magnoliopsida</taxon>
        <taxon>eudicotyledons</taxon>
        <taxon>Gunneridae</taxon>
        <taxon>Pentapetalae</taxon>
        <taxon>rosids</taxon>
        <taxon>malvids</taxon>
        <taxon>Brassicales</taxon>
        <taxon>Brassicaceae</taxon>
        <taxon>Brassiceae</taxon>
        <taxon>Brassica</taxon>
    </lineage>
</organism>
<gene>
    <name evidence="1" type="ORF">Bca52824_035781</name>
</gene>
<dbReference type="AlphaFoldDB" id="A0A8X7V214"/>